<dbReference type="Proteomes" id="UP001152747">
    <property type="component" value="Unassembled WGS sequence"/>
</dbReference>
<dbReference type="EMBL" id="CANHGI010000003">
    <property type="protein sequence ID" value="CAI5445618.1"/>
    <property type="molecule type" value="Genomic_DNA"/>
</dbReference>
<organism evidence="1 2">
    <name type="scientific">Caenorhabditis angaria</name>
    <dbReference type="NCBI Taxonomy" id="860376"/>
    <lineage>
        <taxon>Eukaryota</taxon>
        <taxon>Metazoa</taxon>
        <taxon>Ecdysozoa</taxon>
        <taxon>Nematoda</taxon>
        <taxon>Chromadorea</taxon>
        <taxon>Rhabditida</taxon>
        <taxon>Rhabditina</taxon>
        <taxon>Rhabditomorpha</taxon>
        <taxon>Rhabditoidea</taxon>
        <taxon>Rhabditidae</taxon>
        <taxon>Peloderinae</taxon>
        <taxon>Caenorhabditis</taxon>
    </lineage>
</organism>
<evidence type="ECO:0000313" key="2">
    <source>
        <dbReference type="Proteomes" id="UP001152747"/>
    </source>
</evidence>
<comment type="caution">
    <text evidence="1">The sequence shown here is derived from an EMBL/GenBank/DDBJ whole genome shotgun (WGS) entry which is preliminary data.</text>
</comment>
<name>A0A9P1IJI4_9PELO</name>
<dbReference type="AlphaFoldDB" id="A0A9P1IJI4"/>
<proteinExistence type="predicted"/>
<protein>
    <submittedName>
        <fullName evidence="1">Uncharacterized protein</fullName>
    </submittedName>
</protein>
<evidence type="ECO:0000313" key="1">
    <source>
        <dbReference type="EMBL" id="CAI5445618.1"/>
    </source>
</evidence>
<reference evidence="1" key="1">
    <citation type="submission" date="2022-11" db="EMBL/GenBank/DDBJ databases">
        <authorList>
            <person name="Kikuchi T."/>
        </authorList>
    </citation>
    <scope>NUCLEOTIDE SEQUENCE</scope>
    <source>
        <strain evidence="1">PS1010</strain>
    </source>
</reference>
<sequence>MDIEALEKSICDQKIEAAQKSSINMKRELLFFAIDKNLVILQDLSMNNDRNWISYGSEYERRKTEIINLVFMEQTSNEMKMSETKGKIENQPNFQFKLQKQELLSEIQNINHQINQLMQISNLLDEYLRNFFERFEELKSEIDQTSAIFHRYKKNWKDTVKLFEAVNKLLPNCERES</sequence>
<keyword evidence="2" id="KW-1185">Reference proteome</keyword>
<accession>A0A9P1IJI4</accession>
<gene>
    <name evidence="1" type="ORF">CAMP_LOCUS8255</name>
</gene>